<keyword evidence="7" id="KW-0256">Endoplasmic reticulum</keyword>
<name>A0A371DK33_9APHY</name>
<dbReference type="GO" id="GO:0006506">
    <property type="term" value="P:GPI anchor biosynthetic process"/>
    <property type="evidence" value="ECO:0007669"/>
    <property type="project" value="UniProtKB-KW"/>
</dbReference>
<keyword evidence="9" id="KW-1185">Reference proteome</keyword>
<dbReference type="InterPro" id="IPR007217">
    <property type="entry name" value="Per1-like"/>
</dbReference>
<dbReference type="STRING" id="139420.A0A371DK33"/>
<feature type="transmembrane region" description="Helical" evidence="7">
    <location>
        <begin position="209"/>
        <end position="228"/>
    </location>
</feature>
<feature type="signal peptide" evidence="7">
    <location>
        <begin position="1"/>
        <end position="21"/>
    </location>
</feature>
<keyword evidence="2 7" id="KW-0337">GPI-anchor biosynthesis</keyword>
<evidence type="ECO:0000256" key="3">
    <source>
        <dbReference type="ARBA" id="ARBA00022692"/>
    </source>
</evidence>
<evidence type="ECO:0000256" key="2">
    <source>
        <dbReference type="ARBA" id="ARBA00022502"/>
    </source>
</evidence>
<feature type="transmembrane region" description="Helical" evidence="7">
    <location>
        <begin position="166"/>
        <end position="188"/>
    </location>
</feature>
<evidence type="ECO:0000313" key="9">
    <source>
        <dbReference type="Proteomes" id="UP000256964"/>
    </source>
</evidence>
<dbReference type="GO" id="GO:0016788">
    <property type="term" value="F:hydrolase activity, acting on ester bonds"/>
    <property type="evidence" value="ECO:0007669"/>
    <property type="project" value="TreeGrafter"/>
</dbReference>
<keyword evidence="6 7" id="KW-0472">Membrane</keyword>
<evidence type="ECO:0000256" key="5">
    <source>
        <dbReference type="ARBA" id="ARBA00022989"/>
    </source>
</evidence>
<comment type="subcellular location">
    <subcellularLocation>
        <location evidence="1">Endomembrane system</location>
        <topology evidence="1">Multi-pass membrane protein</topology>
    </subcellularLocation>
    <subcellularLocation>
        <location evidence="7">Endoplasmic reticulum membrane</location>
        <topology evidence="7">Multi-pass membrane protein</topology>
    </subcellularLocation>
</comment>
<comment type="similarity">
    <text evidence="7">Belongs to the PGAP3 family.</text>
</comment>
<dbReference type="Pfam" id="PF04080">
    <property type="entry name" value="Per1"/>
    <property type="match status" value="1"/>
</dbReference>
<feature type="transmembrane region" description="Helical" evidence="7">
    <location>
        <begin position="234"/>
        <end position="258"/>
    </location>
</feature>
<evidence type="ECO:0000256" key="1">
    <source>
        <dbReference type="ARBA" id="ARBA00004127"/>
    </source>
</evidence>
<dbReference type="AlphaFoldDB" id="A0A371DK33"/>
<keyword evidence="4 7" id="KW-0732">Signal</keyword>
<dbReference type="GO" id="GO:0005789">
    <property type="term" value="C:endoplasmic reticulum membrane"/>
    <property type="evidence" value="ECO:0007669"/>
    <property type="project" value="UniProtKB-SubCell"/>
</dbReference>
<keyword evidence="5 7" id="KW-1133">Transmembrane helix</keyword>
<sequence>MTAKRLAFYLTAGLLLAPAYSSRGDQAAEFRSCVSLCWTQTCQSSALEPLPFALRLTRWTCEDDCKYHCMHIITDRAVEHGTKIEQYNGKWPFWRFAGMQEPASVLFSIFNFAAHAFGARKLRDKVPEGHPMKKYYLMFAFVSMNAWVWSSVFHTRDIPTTEKLDYFSAALAILYALYYTVIRLLHLYPMERFRLTAAPPSSTTARVRGLWTLVCALVFLSHISYLTLLPRFDYTYNMMFNITIGMLHNLLWLSYSLPSSVSCIRRYPGRAKNYRPSHAVKPAIFALLTTAATALELFDFPPWGRIIDAHSLWHLATVPIAVFWYDFLVEDACDEGWRTSRS</sequence>
<protein>
    <recommendedName>
        <fullName evidence="7">Post-GPI attachment to proteins factor 3</fullName>
    </recommendedName>
</protein>
<evidence type="ECO:0000256" key="4">
    <source>
        <dbReference type="ARBA" id="ARBA00022729"/>
    </source>
</evidence>
<dbReference type="PANTHER" id="PTHR13148:SF0">
    <property type="entry name" value="POST-GPI ATTACHMENT TO PROTEINS FACTOR 3"/>
    <property type="match status" value="1"/>
</dbReference>
<proteinExistence type="inferred from homology"/>
<evidence type="ECO:0000256" key="6">
    <source>
        <dbReference type="ARBA" id="ARBA00023136"/>
    </source>
</evidence>
<gene>
    <name evidence="8" type="ORF">OH76DRAFT_1400144</name>
</gene>
<dbReference type="OrthoDB" id="419770at2759"/>
<evidence type="ECO:0000256" key="7">
    <source>
        <dbReference type="RuleBase" id="RU365066"/>
    </source>
</evidence>
<feature type="chain" id="PRO_5016487526" description="Post-GPI attachment to proteins factor 3" evidence="7">
    <location>
        <begin position="22"/>
        <end position="342"/>
    </location>
</feature>
<organism evidence="8 9">
    <name type="scientific">Lentinus brumalis</name>
    <dbReference type="NCBI Taxonomy" id="2498619"/>
    <lineage>
        <taxon>Eukaryota</taxon>
        <taxon>Fungi</taxon>
        <taxon>Dikarya</taxon>
        <taxon>Basidiomycota</taxon>
        <taxon>Agaricomycotina</taxon>
        <taxon>Agaricomycetes</taxon>
        <taxon>Polyporales</taxon>
        <taxon>Polyporaceae</taxon>
        <taxon>Lentinus</taxon>
    </lineage>
</organism>
<comment type="function">
    <text evidence="7">Involved in the lipid remodeling steps of GPI-anchor maturation.</text>
</comment>
<dbReference type="PANTHER" id="PTHR13148">
    <property type="entry name" value="PER1-RELATED"/>
    <property type="match status" value="1"/>
</dbReference>
<accession>A0A371DK33</accession>
<comment type="caution">
    <text evidence="7">Lacks conserved residue(s) required for the propagation of feature annotation.</text>
</comment>
<dbReference type="Proteomes" id="UP000256964">
    <property type="component" value="Unassembled WGS sequence"/>
</dbReference>
<reference evidence="8 9" key="1">
    <citation type="journal article" date="2018" name="Biotechnol. Biofuels">
        <title>Integrative visual omics of the white-rot fungus Polyporus brumalis exposes the biotechnological potential of its oxidative enzymes for delignifying raw plant biomass.</title>
        <authorList>
            <person name="Miyauchi S."/>
            <person name="Rancon A."/>
            <person name="Drula E."/>
            <person name="Hage H."/>
            <person name="Chaduli D."/>
            <person name="Favel A."/>
            <person name="Grisel S."/>
            <person name="Henrissat B."/>
            <person name="Herpoel-Gimbert I."/>
            <person name="Ruiz-Duenas F.J."/>
            <person name="Chevret D."/>
            <person name="Hainaut M."/>
            <person name="Lin J."/>
            <person name="Wang M."/>
            <person name="Pangilinan J."/>
            <person name="Lipzen A."/>
            <person name="Lesage-Meessen L."/>
            <person name="Navarro D."/>
            <person name="Riley R."/>
            <person name="Grigoriev I.V."/>
            <person name="Zhou S."/>
            <person name="Raouche S."/>
            <person name="Rosso M.N."/>
        </authorList>
    </citation>
    <scope>NUCLEOTIDE SEQUENCE [LARGE SCALE GENOMIC DNA]</scope>
    <source>
        <strain evidence="8 9">BRFM 1820</strain>
    </source>
</reference>
<dbReference type="EMBL" id="KZ857389">
    <property type="protein sequence ID" value="RDX52892.1"/>
    <property type="molecule type" value="Genomic_DNA"/>
</dbReference>
<keyword evidence="3 7" id="KW-0812">Transmembrane</keyword>
<feature type="transmembrane region" description="Helical" evidence="7">
    <location>
        <begin position="135"/>
        <end position="154"/>
    </location>
</feature>
<evidence type="ECO:0000313" key="8">
    <source>
        <dbReference type="EMBL" id="RDX52892.1"/>
    </source>
</evidence>